<reference evidence="5" key="1">
    <citation type="journal article" date="2019" name="Int. J. Syst. Evol. Microbiol.">
        <title>The Global Catalogue of Microorganisms (GCM) 10K type strain sequencing project: providing services to taxonomists for standard genome sequencing and annotation.</title>
        <authorList>
            <consortium name="The Broad Institute Genomics Platform"/>
            <consortium name="The Broad Institute Genome Sequencing Center for Infectious Disease"/>
            <person name="Wu L."/>
            <person name="Ma J."/>
        </authorList>
    </citation>
    <scope>NUCLEOTIDE SEQUENCE [LARGE SCALE GENOMIC DNA]</scope>
    <source>
        <strain evidence="5">CGMCC 1.16444</strain>
    </source>
</reference>
<dbReference type="Gene3D" id="3.40.50.450">
    <property type="match status" value="1"/>
</dbReference>
<dbReference type="Pfam" id="PF21102">
    <property type="entry name" value="DprA_N"/>
    <property type="match status" value="1"/>
</dbReference>
<comment type="caution">
    <text evidence="4">The sequence shown here is derived from an EMBL/GenBank/DDBJ whole genome shotgun (WGS) entry which is preliminary data.</text>
</comment>
<evidence type="ECO:0000259" key="3">
    <source>
        <dbReference type="Pfam" id="PF17782"/>
    </source>
</evidence>
<dbReference type="Gene3D" id="1.10.10.10">
    <property type="entry name" value="Winged helix-like DNA-binding domain superfamily/Winged helix DNA-binding domain"/>
    <property type="match status" value="1"/>
</dbReference>
<dbReference type="RefSeq" id="WP_114957709.1">
    <property type="nucleotide sequence ID" value="NZ_JBHSJF010000006.1"/>
</dbReference>
<accession>A0ABV9Z4V0</accession>
<dbReference type="NCBIfam" id="TIGR00732">
    <property type="entry name" value="dprA"/>
    <property type="match status" value="1"/>
</dbReference>
<name>A0ABV9Z4V0_9HYPH</name>
<comment type="similarity">
    <text evidence="1">Belongs to the DprA/Smf family.</text>
</comment>
<evidence type="ECO:0000256" key="1">
    <source>
        <dbReference type="ARBA" id="ARBA00006525"/>
    </source>
</evidence>
<proteinExistence type="inferred from homology"/>
<dbReference type="PANTHER" id="PTHR43022">
    <property type="entry name" value="PROTEIN SMF"/>
    <property type="match status" value="1"/>
</dbReference>
<dbReference type="SUPFAM" id="SSF102405">
    <property type="entry name" value="MCP/YpsA-like"/>
    <property type="match status" value="1"/>
</dbReference>
<evidence type="ECO:0000313" key="4">
    <source>
        <dbReference type="EMBL" id="MFC5069167.1"/>
    </source>
</evidence>
<dbReference type="Proteomes" id="UP001595796">
    <property type="component" value="Unassembled WGS sequence"/>
</dbReference>
<dbReference type="InterPro" id="IPR057666">
    <property type="entry name" value="DrpA_SLOG"/>
</dbReference>
<dbReference type="Pfam" id="PF17782">
    <property type="entry name" value="WHD_DprA"/>
    <property type="match status" value="1"/>
</dbReference>
<evidence type="ECO:0000259" key="2">
    <source>
        <dbReference type="Pfam" id="PF02481"/>
    </source>
</evidence>
<protein>
    <submittedName>
        <fullName evidence="4">DNA-processing protein DprA</fullName>
    </submittedName>
</protein>
<organism evidence="4 5">
    <name type="scientific">Flaviflagellibacter deserti</name>
    <dbReference type="NCBI Taxonomy" id="2267266"/>
    <lineage>
        <taxon>Bacteria</taxon>
        <taxon>Pseudomonadati</taxon>
        <taxon>Pseudomonadota</taxon>
        <taxon>Alphaproteobacteria</taxon>
        <taxon>Hyphomicrobiales</taxon>
        <taxon>Flaviflagellibacter</taxon>
    </lineage>
</organism>
<dbReference type="InterPro" id="IPR041614">
    <property type="entry name" value="DprA_WH"/>
</dbReference>
<dbReference type="InterPro" id="IPR036388">
    <property type="entry name" value="WH-like_DNA-bd_sf"/>
</dbReference>
<dbReference type="Pfam" id="PF02481">
    <property type="entry name" value="DNA_processg_A"/>
    <property type="match status" value="1"/>
</dbReference>
<feature type="domain" description="Smf/DprA SLOG" evidence="2">
    <location>
        <begin position="83"/>
        <end position="290"/>
    </location>
</feature>
<dbReference type="EMBL" id="JBHSJF010000006">
    <property type="protein sequence ID" value="MFC5069167.1"/>
    <property type="molecule type" value="Genomic_DNA"/>
</dbReference>
<sequence length="378" mass="39421">MHAPSAKHLTDAQRLSWLRLIRSENVGPRTFRNLLNYHGGAAAALDALPDLARRGGALISPKICSVSDAEREIAGIEKLGGRLIALGEPEYPSALAAADGAPPILSVIGNLECLSRPMVAIVGARNASAAGRSFAARIARELGDAGFTISSGLARGIDASAHEASLSTGTVAALAGGLDRIYPPENVPLLARIVENSGAGLTEMPLGWEPRAQDFPRRNRIIAGLAMGVVIVEAALRSGSLITARLAAELGREVMAAPGSPLDPRCEGSNKLLRDGATLIASSEHVIEALSGMLGRNLPPAALPVLAEPEHDMPPPVPNGEVRARVEELLGPSPAAVDDLIRMSGAPARLVHLILLELELAGRLDRHAGGRVSLIDRL</sequence>
<dbReference type="PANTHER" id="PTHR43022:SF1">
    <property type="entry name" value="PROTEIN SMF"/>
    <property type="match status" value="1"/>
</dbReference>
<dbReference type="InterPro" id="IPR003488">
    <property type="entry name" value="DprA"/>
</dbReference>
<feature type="domain" description="DprA winged helix" evidence="3">
    <location>
        <begin position="314"/>
        <end position="370"/>
    </location>
</feature>
<keyword evidence="5" id="KW-1185">Reference proteome</keyword>
<gene>
    <name evidence="4" type="primary">dprA</name>
    <name evidence="4" type="ORF">ACFPFW_14205</name>
</gene>
<evidence type="ECO:0000313" key="5">
    <source>
        <dbReference type="Proteomes" id="UP001595796"/>
    </source>
</evidence>